<protein>
    <recommendedName>
        <fullName evidence="3">PQQ-binding-like beta-propeller repeat protein</fullName>
    </recommendedName>
</protein>
<evidence type="ECO:0000313" key="1">
    <source>
        <dbReference type="EMBL" id="KAB2385915.1"/>
    </source>
</evidence>
<dbReference type="Gene3D" id="2.130.10.10">
    <property type="entry name" value="YVTN repeat-like/Quinoprotein amine dehydrogenase"/>
    <property type="match status" value="1"/>
</dbReference>
<proteinExistence type="predicted"/>
<dbReference type="RefSeq" id="WP_151539526.1">
    <property type="nucleotide sequence ID" value="NZ_WBMR01000017.1"/>
</dbReference>
<gene>
    <name evidence="1" type="ORF">F9B16_08930</name>
</gene>
<accession>A0A6L3W6A6</accession>
<keyword evidence="2" id="KW-1185">Reference proteome</keyword>
<organism evidence="1 2">
    <name type="scientific">Actinomadura montaniterrae</name>
    <dbReference type="NCBI Taxonomy" id="1803903"/>
    <lineage>
        <taxon>Bacteria</taxon>
        <taxon>Bacillati</taxon>
        <taxon>Actinomycetota</taxon>
        <taxon>Actinomycetes</taxon>
        <taxon>Streptosporangiales</taxon>
        <taxon>Thermomonosporaceae</taxon>
        <taxon>Actinomadura</taxon>
    </lineage>
</organism>
<dbReference type="Proteomes" id="UP000483004">
    <property type="component" value="Unassembled WGS sequence"/>
</dbReference>
<dbReference type="EMBL" id="WBMR01000017">
    <property type="protein sequence ID" value="KAB2385915.1"/>
    <property type="molecule type" value="Genomic_DNA"/>
</dbReference>
<dbReference type="InterPro" id="IPR015943">
    <property type="entry name" value="WD40/YVTN_repeat-like_dom_sf"/>
</dbReference>
<sequence length="407" mass="44579">MALATVITVRIAASPDDGMRGPYGSMPDSTAFPFPLERPRVGAIVPISGVVFISGLAIGNGPAGGSGGVHAVSIATGKEYWHYDRPTEPVGISLGYVVVREAEDPRTLVFIDPETARIHTRITVQGIGPVKHVLSLGSWMFFQGRDGIASIDEEGFPRSQKFPASCSPDSLLTAASDHAIAFVCRDRRHMIGFNGVELWVTDTGRLFPGGGGPRGEIYPAGYSEVYFTVAFRERPHGRVTLFRLNPTSGRVEELIATPSTRSFELSDDGDEIGVCPLRADREAVCLNKFKVGGHRRRVTEKIIWKTPLFGDRKVIDIARSGERLFVMVRGSSEYAAQLLSIDAVTGKIITQWQPGREQDKIIFTGFAPSFRDHFSLRTFTPTTGYADYLYTDDSSHIGAAPRRLFLK</sequence>
<dbReference type="AlphaFoldDB" id="A0A6L3W6A6"/>
<comment type="caution">
    <text evidence="1">The sequence shown here is derived from an EMBL/GenBank/DDBJ whole genome shotgun (WGS) entry which is preliminary data.</text>
</comment>
<reference evidence="1 2" key="1">
    <citation type="submission" date="2019-09" db="EMBL/GenBank/DDBJ databases">
        <title>Actinomadura physcomitrii sp. nov., a novel actinomycete isolated from moss [Physcomitrium sphaericum (Ludw) Fuernr].</title>
        <authorList>
            <person name="Liu C."/>
            <person name="Zhuang X."/>
        </authorList>
    </citation>
    <scope>NUCLEOTIDE SEQUENCE [LARGE SCALE GENOMIC DNA]</scope>
    <source>
        <strain evidence="1 2">CYP1-1B</strain>
    </source>
</reference>
<dbReference type="InterPro" id="IPR011047">
    <property type="entry name" value="Quinoprotein_ADH-like_sf"/>
</dbReference>
<evidence type="ECO:0008006" key="3">
    <source>
        <dbReference type="Google" id="ProtNLM"/>
    </source>
</evidence>
<dbReference type="SUPFAM" id="SSF50998">
    <property type="entry name" value="Quinoprotein alcohol dehydrogenase-like"/>
    <property type="match status" value="1"/>
</dbReference>
<evidence type="ECO:0000313" key="2">
    <source>
        <dbReference type="Proteomes" id="UP000483004"/>
    </source>
</evidence>
<name>A0A6L3W6A6_9ACTN</name>